<dbReference type="Proteomes" id="UP001224845">
    <property type="component" value="Unassembled WGS sequence"/>
</dbReference>
<reference evidence="1" key="1">
    <citation type="submission" date="2023-07" db="EMBL/GenBank/DDBJ databases">
        <title>Sorghum-associated microbial communities from plants grown in Nebraska, USA.</title>
        <authorList>
            <person name="Schachtman D."/>
        </authorList>
    </citation>
    <scope>NUCLEOTIDE SEQUENCE</scope>
    <source>
        <strain evidence="1">DS3315</strain>
    </source>
</reference>
<dbReference type="AlphaFoldDB" id="A0AAW8ELP7"/>
<gene>
    <name evidence="1" type="ORF">J2W39_005001</name>
</gene>
<proteinExistence type="predicted"/>
<evidence type="ECO:0000313" key="1">
    <source>
        <dbReference type="EMBL" id="MDP9973738.1"/>
    </source>
</evidence>
<dbReference type="EMBL" id="JAUSRV010000014">
    <property type="protein sequence ID" value="MDP9973738.1"/>
    <property type="molecule type" value="Genomic_DNA"/>
</dbReference>
<dbReference type="RefSeq" id="WP_307595985.1">
    <property type="nucleotide sequence ID" value="NZ_JAUSRV010000014.1"/>
</dbReference>
<organism evidence="1 2">
    <name type="scientific">Variovorax paradoxus</name>
    <dbReference type="NCBI Taxonomy" id="34073"/>
    <lineage>
        <taxon>Bacteria</taxon>
        <taxon>Pseudomonadati</taxon>
        <taxon>Pseudomonadota</taxon>
        <taxon>Betaproteobacteria</taxon>
        <taxon>Burkholderiales</taxon>
        <taxon>Comamonadaceae</taxon>
        <taxon>Variovorax</taxon>
    </lineage>
</organism>
<evidence type="ECO:0000313" key="2">
    <source>
        <dbReference type="Proteomes" id="UP001224845"/>
    </source>
</evidence>
<evidence type="ECO:0008006" key="3">
    <source>
        <dbReference type="Google" id="ProtNLM"/>
    </source>
</evidence>
<sequence>MNKTAAQALRDKLMKVPEPKRRHLNLSVGTPYSRKMGATVYAYKDEGYALWLELEFDHHVRSFNLEPEPLVVARGDKRFDIPLQGASVDHAEHLTLHFTRETLDRVVDDTVAEDLINAQQWDSMDASIRVWRDLHLVDRLDRANKDTLLRYVCAPHVVANVEIEAQIVELLKKIRKICVWDVFQNIKTHDEEEIKTALVSLIIGRKIFLDMNTRFSVHSEISSQEIFHA</sequence>
<accession>A0AAW8ELP7</accession>
<name>A0AAW8ELP7_VARPD</name>
<protein>
    <recommendedName>
        <fullName evidence="3">TnsA endonuclease N-terminal domain-containing protein</fullName>
    </recommendedName>
</protein>
<comment type="caution">
    <text evidence="1">The sequence shown here is derived from an EMBL/GenBank/DDBJ whole genome shotgun (WGS) entry which is preliminary data.</text>
</comment>